<accession>A0A927FBC8</accession>
<evidence type="ECO:0000256" key="1">
    <source>
        <dbReference type="ARBA" id="ARBA00001933"/>
    </source>
</evidence>
<dbReference type="GO" id="GO:0008483">
    <property type="term" value="F:transaminase activity"/>
    <property type="evidence" value="ECO:0007669"/>
    <property type="project" value="UniProtKB-KW"/>
</dbReference>
<dbReference type="SUPFAM" id="SSF53383">
    <property type="entry name" value="PLP-dependent transferases"/>
    <property type="match status" value="1"/>
</dbReference>
<dbReference type="EMBL" id="JACYFG010000051">
    <property type="protein sequence ID" value="MBD5781967.1"/>
    <property type="molecule type" value="Genomic_DNA"/>
</dbReference>
<keyword evidence="5" id="KW-0808">Transferase</keyword>
<dbReference type="RefSeq" id="WP_191619041.1">
    <property type="nucleotide sequence ID" value="NZ_JACYFG010000051.1"/>
</dbReference>
<dbReference type="InterPro" id="IPR015422">
    <property type="entry name" value="PyrdxlP-dep_Trfase_small"/>
</dbReference>
<organism evidence="8 9">
    <name type="scientific">Pelagicoccus enzymogenes</name>
    <dbReference type="NCBI Taxonomy" id="2773457"/>
    <lineage>
        <taxon>Bacteria</taxon>
        <taxon>Pseudomonadati</taxon>
        <taxon>Verrucomicrobiota</taxon>
        <taxon>Opitutia</taxon>
        <taxon>Puniceicoccales</taxon>
        <taxon>Pelagicoccaceae</taxon>
        <taxon>Pelagicoccus</taxon>
    </lineage>
</organism>
<dbReference type="AlphaFoldDB" id="A0A927FBC8"/>
<protein>
    <submittedName>
        <fullName evidence="8">PLP-dependent aminotransferase family protein</fullName>
    </submittedName>
</protein>
<keyword evidence="4 8" id="KW-0032">Aminotransferase</keyword>
<evidence type="ECO:0000256" key="6">
    <source>
        <dbReference type="ARBA" id="ARBA00022898"/>
    </source>
</evidence>
<evidence type="ECO:0000259" key="7">
    <source>
        <dbReference type="Pfam" id="PF00155"/>
    </source>
</evidence>
<dbReference type="InterPro" id="IPR004839">
    <property type="entry name" value="Aminotransferase_I/II_large"/>
</dbReference>
<dbReference type="InterPro" id="IPR050859">
    <property type="entry name" value="Class-I_PLP-dep_aminotransf"/>
</dbReference>
<keyword evidence="6" id="KW-0663">Pyridoxal phosphate</keyword>
<comment type="caution">
    <text evidence="8">The sequence shown here is derived from an EMBL/GenBank/DDBJ whole genome shotgun (WGS) entry which is preliminary data.</text>
</comment>
<sequence>MKTPTAPSPRLASRIDKLTGSVARDILSRTQDKEIISFAGGLPDASLWRDLKLPEVPPSAFQYGPSEGERSLREILARRSKGLGLPANADTTLITSGSQQGLDLAAKLILEPGTPIILEAPSYLAAIQVFKLFQADLHSLPLDSEGICPRALDRLLNETQAPVIYLNPTFQNPSGTSYSLERRKQIAAVLDKHATLLLEDDPYRDIAYDAPPPPPIASFLQTSPWIYLASVSKTLIPGLRLGSLTCSPELFSPLLKLKQAADLHSNRPAQFIATQMLADPAVNQARIDGLCQHYRQKRDLMQTLLAAHFSGLASWEVPSGGMFFWLRFTQRIDLAQALNDTLSRGVAFMPGAPFFADPEDVGTSMRLNFSLVSPERMEEGIRILAAVVRDLHQTAACAESAS</sequence>
<dbReference type="Gene3D" id="3.40.640.10">
    <property type="entry name" value="Type I PLP-dependent aspartate aminotransferase-like (Major domain)"/>
    <property type="match status" value="1"/>
</dbReference>
<dbReference type="CDD" id="cd00609">
    <property type="entry name" value="AAT_like"/>
    <property type="match status" value="1"/>
</dbReference>
<evidence type="ECO:0000256" key="2">
    <source>
        <dbReference type="ARBA" id="ARBA00007441"/>
    </source>
</evidence>
<dbReference type="PANTHER" id="PTHR42790:SF19">
    <property type="entry name" value="KYNURENINE_ALPHA-AMINOADIPATE AMINOTRANSFERASE, MITOCHONDRIAL"/>
    <property type="match status" value="1"/>
</dbReference>
<comment type="similarity">
    <text evidence="2">Belongs to the class-I pyridoxal-phosphate-dependent aminotransferase family.</text>
</comment>
<evidence type="ECO:0000256" key="4">
    <source>
        <dbReference type="ARBA" id="ARBA00022576"/>
    </source>
</evidence>
<dbReference type="FunFam" id="3.40.640.10:FF:000053">
    <property type="entry name" value="Aminotransferase, class I"/>
    <property type="match status" value="1"/>
</dbReference>
<feature type="domain" description="Aminotransferase class I/classII large" evidence="7">
    <location>
        <begin position="59"/>
        <end position="382"/>
    </location>
</feature>
<evidence type="ECO:0000256" key="5">
    <source>
        <dbReference type="ARBA" id="ARBA00022679"/>
    </source>
</evidence>
<dbReference type="Gene3D" id="3.90.1150.10">
    <property type="entry name" value="Aspartate Aminotransferase, domain 1"/>
    <property type="match status" value="1"/>
</dbReference>
<comment type="subunit">
    <text evidence="3">Homodimer.</text>
</comment>
<dbReference type="InterPro" id="IPR015424">
    <property type="entry name" value="PyrdxlP-dep_Trfase"/>
</dbReference>
<evidence type="ECO:0000256" key="3">
    <source>
        <dbReference type="ARBA" id="ARBA00011738"/>
    </source>
</evidence>
<evidence type="ECO:0000313" key="8">
    <source>
        <dbReference type="EMBL" id="MBD5781967.1"/>
    </source>
</evidence>
<reference evidence="8" key="1">
    <citation type="submission" date="2020-09" db="EMBL/GenBank/DDBJ databases">
        <title>Pelagicoccus enzymogenes sp. nov. with an EPS production, isolated from marine sediment.</title>
        <authorList>
            <person name="Feng X."/>
        </authorList>
    </citation>
    <scope>NUCLEOTIDE SEQUENCE</scope>
    <source>
        <strain evidence="8">NFK12</strain>
    </source>
</reference>
<keyword evidence="9" id="KW-1185">Reference proteome</keyword>
<gene>
    <name evidence="8" type="ORF">IEN85_20880</name>
</gene>
<dbReference type="InterPro" id="IPR015421">
    <property type="entry name" value="PyrdxlP-dep_Trfase_major"/>
</dbReference>
<name>A0A927FBC8_9BACT</name>
<comment type="cofactor">
    <cofactor evidence="1">
        <name>pyridoxal 5'-phosphate</name>
        <dbReference type="ChEBI" id="CHEBI:597326"/>
    </cofactor>
</comment>
<dbReference type="Proteomes" id="UP000622317">
    <property type="component" value="Unassembled WGS sequence"/>
</dbReference>
<dbReference type="GO" id="GO:0030170">
    <property type="term" value="F:pyridoxal phosphate binding"/>
    <property type="evidence" value="ECO:0007669"/>
    <property type="project" value="InterPro"/>
</dbReference>
<dbReference type="Pfam" id="PF00155">
    <property type="entry name" value="Aminotran_1_2"/>
    <property type="match status" value="1"/>
</dbReference>
<proteinExistence type="inferred from homology"/>
<evidence type="ECO:0000313" key="9">
    <source>
        <dbReference type="Proteomes" id="UP000622317"/>
    </source>
</evidence>
<dbReference type="PANTHER" id="PTHR42790">
    <property type="entry name" value="AMINOTRANSFERASE"/>
    <property type="match status" value="1"/>
</dbReference>
<dbReference type="GO" id="GO:1901605">
    <property type="term" value="P:alpha-amino acid metabolic process"/>
    <property type="evidence" value="ECO:0007669"/>
    <property type="project" value="TreeGrafter"/>
</dbReference>